<gene>
    <name evidence="1" type="ORF">HNQ82_001234</name>
</gene>
<dbReference type="AlphaFoldDB" id="A0A7X0D9G0"/>
<dbReference type="Proteomes" id="UP000523528">
    <property type="component" value="Unassembled WGS sequence"/>
</dbReference>
<keyword evidence="2" id="KW-1185">Reference proteome</keyword>
<name>A0A7X0D9G0_9BACL</name>
<dbReference type="EMBL" id="JACHES010000004">
    <property type="protein sequence ID" value="MBB6176420.1"/>
    <property type="molecule type" value="Genomic_DNA"/>
</dbReference>
<evidence type="ECO:0000313" key="2">
    <source>
        <dbReference type="Proteomes" id="UP000523528"/>
    </source>
</evidence>
<comment type="caution">
    <text evidence="1">The sequence shown here is derived from an EMBL/GenBank/DDBJ whole genome shotgun (WGS) entry which is preliminary data.</text>
</comment>
<reference evidence="1 2" key="1">
    <citation type="submission" date="2020-08" db="EMBL/GenBank/DDBJ databases">
        <title>Genomic Encyclopedia of Type Strains, Phase IV (KMG-IV): sequencing the most valuable type-strain genomes for metagenomic binning, comparative biology and taxonomic classification.</title>
        <authorList>
            <person name="Goeker M."/>
        </authorList>
    </citation>
    <scope>NUCLEOTIDE SEQUENCE [LARGE SCALE GENOMIC DNA]</scope>
    <source>
        <strain evidence="1 2">DSM 23211</strain>
    </source>
</reference>
<evidence type="ECO:0000313" key="1">
    <source>
        <dbReference type="EMBL" id="MBB6176420.1"/>
    </source>
</evidence>
<accession>A0A7X0D9G0</accession>
<organism evidence="1 2">
    <name type="scientific">Anoxybacillus tengchongensis</name>
    <dbReference type="NCBI Taxonomy" id="576944"/>
    <lineage>
        <taxon>Bacteria</taxon>
        <taxon>Bacillati</taxon>
        <taxon>Bacillota</taxon>
        <taxon>Bacilli</taxon>
        <taxon>Bacillales</taxon>
        <taxon>Anoxybacillaceae</taxon>
        <taxon>Anoxybacillus</taxon>
    </lineage>
</organism>
<protein>
    <submittedName>
        <fullName evidence="1">Uncharacterized protein</fullName>
    </submittedName>
</protein>
<proteinExistence type="predicted"/>
<sequence length="42" mass="4915">MEVKVKISCPNVEEAKRIVEQLLEIEKEHSTRCTLFVEVEIN</sequence>